<reference evidence="7 8" key="1">
    <citation type="journal article" date="2015" name="J. Biotechnol.">
        <title>Complete genome sequence of Pseudomonas rhizosphaerae IH5T (=DSM 16299T), a phosphate-solubilizing rhizobacterium for bacterial biofertilizer.</title>
        <authorList>
            <person name="Kwak Y."/>
            <person name="Jung B.K."/>
            <person name="Shin J.H."/>
        </authorList>
    </citation>
    <scope>NUCLEOTIDE SEQUENCE [LARGE SCALE GENOMIC DNA]</scope>
    <source>
        <strain evidence="7">DSM 16299</strain>
    </source>
</reference>
<dbReference type="STRING" id="216142.LT40_01835"/>
<dbReference type="AlphaFoldDB" id="A0A089YIH9"/>
<dbReference type="OrthoDB" id="9815002at2"/>
<feature type="signal peptide" evidence="5">
    <location>
        <begin position="1"/>
        <end position="21"/>
    </location>
</feature>
<feature type="chain" id="PRO_5001852032" evidence="5">
    <location>
        <begin position="22"/>
        <end position="473"/>
    </location>
</feature>
<sequence length="473" mass="52004">MGLRSLIVALCLALVLPSAAAARPAGPPLAAHPTKVRDLAQIQSSRVLRVLVNQSRNSSGQVRGQAIGVEYHRLQAFQSYLNSHAGKGQALQLKIIPRAKEQLLGALQRGEGDLVAPGELMELHPTSKVAASDAVIANVPFVLVSGKGGRRPVRVEQLAGKTLALPNGSAAGAAIERLNQKLALRKLAPIDIEWVDPSLAVEDVLEMVQAGIYPLTVVELPIAERWAKVMPRLRVDRRVVLSAPGSVSWYVRRDAPQLGASVDRFLASYKAPSDQDAAFVKVYRGLYKVHYPLARSDRQRLEKLRPVLQRHAREQHMDWLNLAALAFKESKLDPAARGGSGATGLLQITPAAARRVGVGNIQNVDNNVQAGAKYLAMIRRKFFSSNKLNERERMAFTLAAYNMGPERVQAMRKEARRRGLNPDQWFFQTERIAMEQMGMAAVSYVNSVNKYYLAFARERDSLEPGARKLASAR</sequence>
<comment type="similarity">
    <text evidence="2">Belongs to the bacterial solute-binding protein 3 family.</text>
</comment>
<dbReference type="EMBL" id="CP009533">
    <property type="protein sequence ID" value="AIS16203.1"/>
    <property type="molecule type" value="Genomic_DNA"/>
</dbReference>
<dbReference type="RefSeq" id="WP_043185712.1">
    <property type="nucleotide sequence ID" value="NZ_CP009533.1"/>
</dbReference>
<evidence type="ECO:0000256" key="5">
    <source>
        <dbReference type="SAM" id="SignalP"/>
    </source>
</evidence>
<keyword evidence="3 5" id="KW-0732">Signal</keyword>
<protein>
    <submittedName>
        <fullName evidence="7">Glycosylase</fullName>
    </submittedName>
</protein>
<dbReference type="PANTHER" id="PTHR35936:SF32">
    <property type="entry name" value="MEMBRANE-BOUND LYTIC MUREIN TRANSGLYCOSYLASE F"/>
    <property type="match status" value="1"/>
</dbReference>
<dbReference type="InterPro" id="IPR023346">
    <property type="entry name" value="Lysozyme-like_dom_sf"/>
</dbReference>
<dbReference type="SUPFAM" id="SSF53955">
    <property type="entry name" value="Lysozyme-like"/>
    <property type="match status" value="1"/>
</dbReference>
<name>A0A089YIH9_9PSED</name>
<dbReference type="Proteomes" id="UP000029499">
    <property type="component" value="Chromosome"/>
</dbReference>
<dbReference type="SUPFAM" id="SSF53850">
    <property type="entry name" value="Periplasmic binding protein-like II"/>
    <property type="match status" value="1"/>
</dbReference>
<comment type="subcellular location">
    <subcellularLocation>
        <location evidence="1">Cell outer membrane</location>
        <topology evidence="1">Peripheral membrane protein</topology>
    </subcellularLocation>
</comment>
<dbReference type="InterPro" id="IPR008258">
    <property type="entry name" value="Transglycosylase_SLT_dom_1"/>
</dbReference>
<dbReference type="PANTHER" id="PTHR35936">
    <property type="entry name" value="MEMBRANE-BOUND LYTIC MUREIN TRANSGLYCOSYLASE F"/>
    <property type="match status" value="1"/>
</dbReference>
<dbReference type="InterPro" id="IPR001638">
    <property type="entry name" value="Solute-binding_3/MltF_N"/>
</dbReference>
<keyword evidence="8" id="KW-1185">Reference proteome</keyword>
<dbReference type="GO" id="GO:0009279">
    <property type="term" value="C:cell outer membrane"/>
    <property type="evidence" value="ECO:0007669"/>
    <property type="project" value="UniProtKB-SubCell"/>
</dbReference>
<evidence type="ECO:0000256" key="1">
    <source>
        <dbReference type="ARBA" id="ARBA00004339"/>
    </source>
</evidence>
<evidence type="ECO:0000256" key="4">
    <source>
        <dbReference type="ARBA" id="ARBA00023237"/>
    </source>
</evidence>
<evidence type="ECO:0000313" key="8">
    <source>
        <dbReference type="Proteomes" id="UP000029499"/>
    </source>
</evidence>
<dbReference type="Gene3D" id="3.40.190.10">
    <property type="entry name" value="Periplasmic binding protein-like II"/>
    <property type="match status" value="2"/>
</dbReference>
<dbReference type="eggNOG" id="COG4623">
    <property type="taxonomic scope" value="Bacteria"/>
</dbReference>
<dbReference type="GO" id="GO:0009253">
    <property type="term" value="P:peptidoglycan catabolic process"/>
    <property type="evidence" value="ECO:0007669"/>
    <property type="project" value="TreeGrafter"/>
</dbReference>
<evidence type="ECO:0000256" key="3">
    <source>
        <dbReference type="ARBA" id="ARBA00022729"/>
    </source>
</evidence>
<feature type="domain" description="Solute-binding protein family 3/N-terminal" evidence="6">
    <location>
        <begin position="47"/>
        <end position="286"/>
    </location>
</feature>
<dbReference type="SMART" id="SM00062">
    <property type="entry name" value="PBPb"/>
    <property type="match status" value="1"/>
</dbReference>
<dbReference type="GO" id="GO:0008933">
    <property type="term" value="F:peptidoglycan lytic transglycosylase activity"/>
    <property type="evidence" value="ECO:0007669"/>
    <property type="project" value="TreeGrafter"/>
</dbReference>
<proteinExistence type="inferred from homology"/>
<keyword evidence="4" id="KW-0998">Cell outer membrane</keyword>
<accession>A0A089YIH9</accession>
<evidence type="ECO:0000259" key="6">
    <source>
        <dbReference type="SMART" id="SM00062"/>
    </source>
</evidence>
<dbReference type="CDD" id="cd01009">
    <property type="entry name" value="PBP2_YfhD_N"/>
    <property type="match status" value="1"/>
</dbReference>
<evidence type="ECO:0000313" key="7">
    <source>
        <dbReference type="EMBL" id="AIS16203.1"/>
    </source>
</evidence>
<evidence type="ECO:0000256" key="2">
    <source>
        <dbReference type="ARBA" id="ARBA00010333"/>
    </source>
</evidence>
<gene>
    <name evidence="7" type="ORF">LT40_01835</name>
</gene>
<dbReference type="HOGENOM" id="CLU_027494_1_0_6"/>
<dbReference type="KEGG" id="prh:LT40_01835"/>
<dbReference type="Gene3D" id="1.10.530.10">
    <property type="match status" value="1"/>
</dbReference>
<keyword evidence="4" id="KW-0472">Membrane</keyword>
<organism evidence="7 8">
    <name type="scientific">Pseudomonas rhizosphaerae</name>
    <dbReference type="NCBI Taxonomy" id="216142"/>
    <lineage>
        <taxon>Bacteria</taxon>
        <taxon>Pseudomonadati</taxon>
        <taxon>Pseudomonadota</taxon>
        <taxon>Gammaproteobacteria</taxon>
        <taxon>Pseudomonadales</taxon>
        <taxon>Pseudomonadaceae</taxon>
        <taxon>Pseudomonas</taxon>
    </lineage>
</organism>
<dbReference type="Pfam" id="PF01464">
    <property type="entry name" value="SLT"/>
    <property type="match status" value="1"/>
</dbReference>